<name>A0A837HM18_9BACT</name>
<dbReference type="Proteomes" id="UP000033998">
    <property type="component" value="Unassembled WGS sequence"/>
</dbReference>
<sequence length="48" mass="5754">MYYNRAYMKENGNERLKQSEFQTNTAILDKLIEAELKKFAEKKKNLLV</sequence>
<proteinExistence type="predicted"/>
<comment type="caution">
    <text evidence="1">The sequence shown here is derived from an EMBL/GenBank/DDBJ whole genome shotgun (WGS) entry which is preliminary data.</text>
</comment>
<reference evidence="1 2" key="1">
    <citation type="journal article" date="2015" name="Nature">
        <title>rRNA introns, odd ribosomes, and small enigmatic genomes across a large radiation of phyla.</title>
        <authorList>
            <person name="Brown C.T."/>
            <person name="Hug L.A."/>
            <person name="Thomas B.C."/>
            <person name="Sharon I."/>
            <person name="Castelle C.J."/>
            <person name="Singh A."/>
            <person name="Wilkins M.J."/>
            <person name="Williams K.H."/>
            <person name="Banfield J.F."/>
        </authorList>
    </citation>
    <scope>NUCLEOTIDE SEQUENCE [LARGE SCALE GENOMIC DNA]</scope>
</reference>
<evidence type="ECO:0000313" key="2">
    <source>
        <dbReference type="Proteomes" id="UP000033998"/>
    </source>
</evidence>
<dbReference type="AlphaFoldDB" id="A0A837HM18"/>
<accession>A0A837HM18</accession>
<evidence type="ECO:0000313" key="1">
    <source>
        <dbReference type="EMBL" id="KKR00054.1"/>
    </source>
</evidence>
<organism evidence="1 2">
    <name type="scientific">Candidatus Nomurabacteria bacterium GW2011_GWD2_39_12</name>
    <dbReference type="NCBI Taxonomy" id="1618759"/>
    <lineage>
        <taxon>Bacteria</taxon>
        <taxon>Candidatus Nomuraibacteriota</taxon>
    </lineage>
</organism>
<gene>
    <name evidence="1" type="ORF">UT27_C0024G0004</name>
</gene>
<protein>
    <submittedName>
        <fullName evidence="1">Uncharacterized protein</fullName>
    </submittedName>
</protein>
<dbReference type="EMBL" id="LBWE01000024">
    <property type="protein sequence ID" value="KKR00054.1"/>
    <property type="molecule type" value="Genomic_DNA"/>
</dbReference>